<dbReference type="EC" id="1.3.1.104" evidence="11"/>
<dbReference type="PANTHER" id="PTHR43981:SF2">
    <property type="entry name" value="ENOYL-[ACYL-CARRIER-PROTEIN] REDUCTASE, MITOCHONDRIAL"/>
    <property type="match status" value="1"/>
</dbReference>
<dbReference type="InterPro" id="IPR013154">
    <property type="entry name" value="ADH-like_N"/>
</dbReference>
<keyword evidence="8" id="KW-0443">Lipid metabolism</keyword>
<comment type="subcellular location">
    <subcellularLocation>
        <location evidence="1">Mitochondrion</location>
    </subcellularLocation>
</comment>
<dbReference type="STRING" id="67801.A0A1B0BU52"/>
<evidence type="ECO:0000256" key="5">
    <source>
        <dbReference type="ARBA" id="ARBA00022857"/>
    </source>
</evidence>
<keyword evidence="18" id="KW-1185">Reference proteome</keyword>
<evidence type="ECO:0000256" key="1">
    <source>
        <dbReference type="ARBA" id="ARBA00004173"/>
    </source>
</evidence>
<evidence type="ECO:0000256" key="8">
    <source>
        <dbReference type="ARBA" id="ARBA00023098"/>
    </source>
</evidence>
<evidence type="ECO:0000256" key="14">
    <source>
        <dbReference type="ARBA" id="ARBA00048843"/>
    </source>
</evidence>
<dbReference type="EMBL" id="JXJN01020473">
    <property type="status" value="NOT_ANNOTATED_CDS"/>
    <property type="molecule type" value="Genomic_DNA"/>
</dbReference>
<feature type="domain" description="Enoyl reductase (ER)" evidence="16">
    <location>
        <begin position="62"/>
        <end position="383"/>
    </location>
</feature>
<evidence type="ECO:0000256" key="2">
    <source>
        <dbReference type="ARBA" id="ARBA00010371"/>
    </source>
</evidence>
<dbReference type="GO" id="GO:0006633">
    <property type="term" value="P:fatty acid biosynthetic process"/>
    <property type="evidence" value="ECO:0007669"/>
    <property type="project" value="UniProtKB-KW"/>
</dbReference>
<evidence type="ECO:0000256" key="6">
    <source>
        <dbReference type="ARBA" id="ARBA00022946"/>
    </source>
</evidence>
<keyword evidence="7" id="KW-0560">Oxidoreductase</keyword>
<keyword evidence="10" id="KW-0275">Fatty acid biosynthesis</keyword>
<dbReference type="EnsemblMetazoa" id="GPPI040585-RA">
    <property type="protein sequence ID" value="GPPI040585-PA"/>
    <property type="gene ID" value="GPPI040585"/>
</dbReference>
<dbReference type="SUPFAM" id="SSF50129">
    <property type="entry name" value="GroES-like"/>
    <property type="match status" value="1"/>
</dbReference>
<feature type="transmembrane region" description="Helical" evidence="15">
    <location>
        <begin position="12"/>
        <end position="32"/>
    </location>
</feature>
<evidence type="ECO:0000256" key="15">
    <source>
        <dbReference type="SAM" id="Phobius"/>
    </source>
</evidence>
<evidence type="ECO:0000313" key="17">
    <source>
        <dbReference type="EnsemblMetazoa" id="GPPI040585-PA"/>
    </source>
</evidence>
<keyword evidence="6" id="KW-0809">Transit peptide</keyword>
<keyword evidence="4" id="KW-0276">Fatty acid metabolism</keyword>
<dbReference type="GO" id="GO:0005739">
    <property type="term" value="C:mitochondrion"/>
    <property type="evidence" value="ECO:0007669"/>
    <property type="project" value="UniProtKB-SubCell"/>
</dbReference>
<dbReference type="AlphaFoldDB" id="A0A1B0BU52"/>
<dbReference type="Gene3D" id="3.40.50.720">
    <property type="entry name" value="NAD(P)-binding Rossmann-like Domain"/>
    <property type="match status" value="1"/>
</dbReference>
<dbReference type="PANTHER" id="PTHR43981">
    <property type="entry name" value="ENOYL-[ACYL-CARRIER-PROTEIN] REDUCTASE, MITOCHONDRIAL"/>
    <property type="match status" value="1"/>
</dbReference>
<name>A0A1B0BU52_9MUSC</name>
<keyword evidence="15" id="KW-0812">Transmembrane</keyword>
<evidence type="ECO:0000256" key="3">
    <source>
        <dbReference type="ARBA" id="ARBA00022516"/>
    </source>
</evidence>
<evidence type="ECO:0000256" key="9">
    <source>
        <dbReference type="ARBA" id="ARBA00023128"/>
    </source>
</evidence>
<organism evidence="17 18">
    <name type="scientific">Glossina palpalis gambiensis</name>
    <dbReference type="NCBI Taxonomy" id="67801"/>
    <lineage>
        <taxon>Eukaryota</taxon>
        <taxon>Metazoa</taxon>
        <taxon>Ecdysozoa</taxon>
        <taxon>Arthropoda</taxon>
        <taxon>Hexapoda</taxon>
        <taxon>Insecta</taxon>
        <taxon>Pterygota</taxon>
        <taxon>Neoptera</taxon>
        <taxon>Endopterygota</taxon>
        <taxon>Diptera</taxon>
        <taxon>Brachycera</taxon>
        <taxon>Muscomorpha</taxon>
        <taxon>Hippoboscoidea</taxon>
        <taxon>Glossinidae</taxon>
        <taxon>Glossina</taxon>
    </lineage>
</organism>
<reference evidence="18" key="1">
    <citation type="submission" date="2015-01" db="EMBL/GenBank/DDBJ databases">
        <authorList>
            <person name="Aksoy S."/>
            <person name="Warren W."/>
            <person name="Wilson R.K."/>
        </authorList>
    </citation>
    <scope>NUCLEOTIDE SEQUENCE [LARGE SCALE GENOMIC DNA]</scope>
    <source>
        <strain evidence="18">IAEA</strain>
    </source>
</reference>
<evidence type="ECO:0000259" key="16">
    <source>
        <dbReference type="SMART" id="SM00829"/>
    </source>
</evidence>
<comment type="similarity">
    <text evidence="2">Belongs to the zinc-containing alcohol dehydrogenase family. Quinone oxidoreductase subfamily.</text>
</comment>
<dbReference type="Pfam" id="PF08240">
    <property type="entry name" value="ADH_N"/>
    <property type="match status" value="1"/>
</dbReference>
<protein>
    <recommendedName>
        <fullName evidence="12">Enoyl-[acyl-carrier-protein] reductase, mitochondrial</fullName>
        <ecNumber evidence="11">1.3.1.104</ecNumber>
    </recommendedName>
    <alternativeName>
        <fullName evidence="13">2-enoyl thioester reductase</fullName>
    </alternativeName>
</protein>
<dbReference type="InterPro" id="IPR036291">
    <property type="entry name" value="NAD(P)-bd_dom_sf"/>
</dbReference>
<sequence>MIFVKKKYFESLANCAFISFLIIYNIKMWSLLNLKSFRIFSVGQRMWRRTIKTKSLVYHRFGVPDEVVEMIEEELPDPGDKQLLIKIALAPINPYDLYNILGKFHTGPKKFPYTGGSEFVGEVVKTGIEYTPFVQGDVVIPLTMGSGAWTTYKLVDESDVLKVPNEVGLQEAATTAITACTAYRLLRDFVTLSEGDSVILSGANSAVGQMILQLCKLWNINSIGVIRDRDNVANLKKDLKRLGATEILTEKEIGRTDLFETYPMLKPKIALDCIGGTIGSMIAKRLVKDGFMISYGEMSNEPIYAESNQFVMQENVFMGFSIIKWLDENFKLDKHVHMLDELMIELSRKDLIAPRMEMVPFDFYKVVPDALKFVNMANRKFVFDMREETLDETVQLVDSN</sequence>
<evidence type="ECO:0000256" key="11">
    <source>
        <dbReference type="ARBA" id="ARBA00038963"/>
    </source>
</evidence>
<evidence type="ECO:0000256" key="4">
    <source>
        <dbReference type="ARBA" id="ARBA00022832"/>
    </source>
</evidence>
<keyword evidence="15" id="KW-0472">Membrane</keyword>
<dbReference type="CDD" id="cd08290">
    <property type="entry name" value="ETR"/>
    <property type="match status" value="1"/>
</dbReference>
<keyword evidence="9" id="KW-0496">Mitochondrion</keyword>
<dbReference type="SUPFAM" id="SSF51735">
    <property type="entry name" value="NAD(P)-binding Rossmann-fold domains"/>
    <property type="match status" value="1"/>
</dbReference>
<dbReference type="GO" id="GO:0141148">
    <property type="term" value="F:enoyl-[acyl-carrier-protein] reductase (NADPH) activity"/>
    <property type="evidence" value="ECO:0007669"/>
    <property type="project" value="UniProtKB-EC"/>
</dbReference>
<comment type="catalytic activity">
    <reaction evidence="14">
        <text>a 2,3-saturated acyl-[ACP] + NADP(+) = a (2E)-enoyl-[ACP] + NADPH + H(+)</text>
        <dbReference type="Rhea" id="RHEA:22564"/>
        <dbReference type="Rhea" id="RHEA-COMP:9925"/>
        <dbReference type="Rhea" id="RHEA-COMP:9926"/>
        <dbReference type="ChEBI" id="CHEBI:15378"/>
        <dbReference type="ChEBI" id="CHEBI:57783"/>
        <dbReference type="ChEBI" id="CHEBI:58349"/>
        <dbReference type="ChEBI" id="CHEBI:78784"/>
        <dbReference type="ChEBI" id="CHEBI:78785"/>
        <dbReference type="EC" id="1.3.1.104"/>
    </reaction>
</comment>
<reference evidence="17" key="2">
    <citation type="submission" date="2020-05" db="UniProtKB">
        <authorList>
            <consortium name="EnsemblMetazoa"/>
        </authorList>
    </citation>
    <scope>IDENTIFICATION</scope>
    <source>
        <strain evidence="17">IAEA</strain>
    </source>
</reference>
<keyword evidence="3" id="KW-0444">Lipid biosynthesis</keyword>
<evidence type="ECO:0000256" key="12">
    <source>
        <dbReference type="ARBA" id="ARBA00041058"/>
    </source>
</evidence>
<dbReference type="Gene3D" id="3.90.180.10">
    <property type="entry name" value="Medium-chain alcohol dehydrogenases, catalytic domain"/>
    <property type="match status" value="1"/>
</dbReference>
<dbReference type="InterPro" id="IPR051034">
    <property type="entry name" value="Mito_Enoyl-ACP_Reductase"/>
</dbReference>
<evidence type="ECO:0000256" key="10">
    <source>
        <dbReference type="ARBA" id="ARBA00023160"/>
    </source>
</evidence>
<accession>A0A1B0BU52</accession>
<dbReference type="InterPro" id="IPR011032">
    <property type="entry name" value="GroES-like_sf"/>
</dbReference>
<keyword evidence="15" id="KW-1133">Transmembrane helix</keyword>
<dbReference type="Proteomes" id="UP000092460">
    <property type="component" value="Unassembled WGS sequence"/>
</dbReference>
<dbReference type="VEuPathDB" id="VectorBase:GPPI040585"/>
<evidence type="ECO:0000256" key="7">
    <source>
        <dbReference type="ARBA" id="ARBA00023002"/>
    </source>
</evidence>
<evidence type="ECO:0000313" key="18">
    <source>
        <dbReference type="Proteomes" id="UP000092460"/>
    </source>
</evidence>
<keyword evidence="5" id="KW-0521">NADP</keyword>
<dbReference type="InterPro" id="IPR020843">
    <property type="entry name" value="ER"/>
</dbReference>
<evidence type="ECO:0000256" key="13">
    <source>
        <dbReference type="ARBA" id="ARBA00042123"/>
    </source>
</evidence>
<dbReference type="SMART" id="SM00829">
    <property type="entry name" value="PKS_ER"/>
    <property type="match status" value="1"/>
</dbReference>
<proteinExistence type="inferred from homology"/>